<evidence type="ECO:0000313" key="2">
    <source>
        <dbReference type="Proteomes" id="UP000004095"/>
    </source>
</evidence>
<dbReference type="Proteomes" id="UP000004095">
    <property type="component" value="Unassembled WGS sequence"/>
</dbReference>
<dbReference type="EMBL" id="AAWS01000040">
    <property type="protein sequence ID" value="EAY25990.1"/>
    <property type="molecule type" value="Genomic_DNA"/>
</dbReference>
<keyword evidence="2" id="KW-1185">Reference proteome</keyword>
<reference evidence="1 2" key="1">
    <citation type="submission" date="2007-01" db="EMBL/GenBank/DDBJ databases">
        <authorList>
            <person name="Haygood M."/>
            <person name="Podell S."/>
            <person name="Anderson C."/>
            <person name="Hopkinson B."/>
            <person name="Roe K."/>
            <person name="Barbeau K."/>
            <person name="Gaasterland T."/>
            <person name="Ferriera S."/>
            <person name="Johnson J."/>
            <person name="Kravitz S."/>
            <person name="Beeson K."/>
            <person name="Sutton G."/>
            <person name="Rogers Y.-H."/>
            <person name="Friedman R."/>
            <person name="Frazier M."/>
            <person name="Venter J.C."/>
        </authorList>
    </citation>
    <scope>NUCLEOTIDE SEQUENCE [LARGE SCALE GENOMIC DNA]</scope>
    <source>
        <strain evidence="1 2">ATCC 23134</strain>
    </source>
</reference>
<protein>
    <submittedName>
        <fullName evidence="1">Uncharacterized protein</fullName>
    </submittedName>
</protein>
<comment type="caution">
    <text evidence="1">The sequence shown here is derived from an EMBL/GenBank/DDBJ whole genome shotgun (WGS) entry which is preliminary data.</text>
</comment>
<accession>A1ZUH1</accession>
<dbReference type="AlphaFoldDB" id="A1ZUH1"/>
<organism evidence="1 2">
    <name type="scientific">Microscilla marina ATCC 23134</name>
    <dbReference type="NCBI Taxonomy" id="313606"/>
    <lineage>
        <taxon>Bacteria</taxon>
        <taxon>Pseudomonadati</taxon>
        <taxon>Bacteroidota</taxon>
        <taxon>Cytophagia</taxon>
        <taxon>Cytophagales</taxon>
        <taxon>Microscillaceae</taxon>
        <taxon>Microscilla</taxon>
    </lineage>
</organism>
<gene>
    <name evidence="1" type="ORF">M23134_07139</name>
</gene>
<proteinExistence type="predicted"/>
<sequence>MKGIFYLDRLFFYPPTAPYSSPTGGNKKSLFFTQNIRS</sequence>
<name>A1ZUH1_MICM2</name>
<evidence type="ECO:0000313" key="1">
    <source>
        <dbReference type="EMBL" id="EAY25990.1"/>
    </source>
</evidence>